<feature type="non-terminal residue" evidence="5">
    <location>
        <position position="120"/>
    </location>
</feature>
<keyword evidence="6" id="KW-1185">Reference proteome</keyword>
<dbReference type="Gene3D" id="2.40.40.10">
    <property type="entry name" value="RlpA-like domain"/>
    <property type="match status" value="1"/>
</dbReference>
<dbReference type="Proteomes" id="UP000001514">
    <property type="component" value="Unassembled WGS sequence"/>
</dbReference>
<evidence type="ECO:0000256" key="2">
    <source>
        <dbReference type="ARBA" id="ARBA00005592"/>
    </source>
</evidence>
<evidence type="ECO:0008006" key="7">
    <source>
        <dbReference type="Google" id="ProtNLM"/>
    </source>
</evidence>
<evidence type="ECO:0000256" key="4">
    <source>
        <dbReference type="ARBA" id="ARBA00022729"/>
    </source>
</evidence>
<dbReference type="InParanoid" id="D8SQQ3"/>
<feature type="non-terminal residue" evidence="5">
    <location>
        <position position="1"/>
    </location>
</feature>
<protein>
    <recommendedName>
        <fullName evidence="7">Barwin domain-containing protein</fullName>
    </recommendedName>
</protein>
<evidence type="ECO:0000256" key="3">
    <source>
        <dbReference type="ARBA" id="ARBA00022525"/>
    </source>
</evidence>
<evidence type="ECO:0000313" key="5">
    <source>
        <dbReference type="EMBL" id="EFJ13203.1"/>
    </source>
</evidence>
<sequence>YACSPPLQIVNRAVLYSTTFNENLSCTDQIFSIQDQVVSLSSGWIQRNFSICLTNINITAPNNRSVVAKIVDECSSKAGCTAGTAYWEPCAPNAIAGTPGVWSALGYDPGDGILRDVSWS</sequence>
<gene>
    <name evidence="5" type="ORF">SELMODRAFT_16503</name>
</gene>
<proteinExistence type="inferred from homology"/>
<dbReference type="InterPro" id="IPR039271">
    <property type="entry name" value="Kiwellin-like"/>
</dbReference>
<dbReference type="Pfam" id="PF24300">
    <property type="entry name" value="KWL1"/>
    <property type="match status" value="1"/>
</dbReference>
<dbReference type="PANTHER" id="PTHR33191">
    <property type="entry name" value="RIPENING-RELATED PROTEIN 2-RELATED"/>
    <property type="match status" value="1"/>
</dbReference>
<keyword evidence="4" id="KW-0732">Signal</keyword>
<dbReference type="KEGG" id="smo:SELMODRAFT_16503"/>
<dbReference type="EMBL" id="GL377634">
    <property type="protein sequence ID" value="EFJ13203.1"/>
    <property type="molecule type" value="Genomic_DNA"/>
</dbReference>
<evidence type="ECO:0000256" key="1">
    <source>
        <dbReference type="ARBA" id="ARBA00004613"/>
    </source>
</evidence>
<evidence type="ECO:0000313" key="6">
    <source>
        <dbReference type="Proteomes" id="UP000001514"/>
    </source>
</evidence>
<comment type="subcellular location">
    <subcellularLocation>
        <location evidence="1">Secreted</location>
    </subcellularLocation>
</comment>
<dbReference type="AlphaFoldDB" id="D8SQQ3"/>
<accession>D8SQQ3</accession>
<dbReference type="CDD" id="cd22270">
    <property type="entry name" value="DPBB_kiwellin-like"/>
    <property type="match status" value="1"/>
</dbReference>
<reference evidence="5 6" key="1">
    <citation type="journal article" date="2011" name="Science">
        <title>The Selaginella genome identifies genetic changes associated with the evolution of vascular plants.</title>
        <authorList>
            <person name="Banks J.A."/>
            <person name="Nishiyama T."/>
            <person name="Hasebe M."/>
            <person name="Bowman J.L."/>
            <person name="Gribskov M."/>
            <person name="dePamphilis C."/>
            <person name="Albert V.A."/>
            <person name="Aono N."/>
            <person name="Aoyama T."/>
            <person name="Ambrose B.A."/>
            <person name="Ashton N.W."/>
            <person name="Axtell M.J."/>
            <person name="Barker E."/>
            <person name="Barker M.S."/>
            <person name="Bennetzen J.L."/>
            <person name="Bonawitz N.D."/>
            <person name="Chapple C."/>
            <person name="Cheng C."/>
            <person name="Correa L.G."/>
            <person name="Dacre M."/>
            <person name="DeBarry J."/>
            <person name="Dreyer I."/>
            <person name="Elias M."/>
            <person name="Engstrom E.M."/>
            <person name="Estelle M."/>
            <person name="Feng L."/>
            <person name="Finet C."/>
            <person name="Floyd S.K."/>
            <person name="Frommer W.B."/>
            <person name="Fujita T."/>
            <person name="Gramzow L."/>
            <person name="Gutensohn M."/>
            <person name="Harholt J."/>
            <person name="Hattori M."/>
            <person name="Heyl A."/>
            <person name="Hirai T."/>
            <person name="Hiwatashi Y."/>
            <person name="Ishikawa M."/>
            <person name="Iwata M."/>
            <person name="Karol K.G."/>
            <person name="Koehler B."/>
            <person name="Kolukisaoglu U."/>
            <person name="Kubo M."/>
            <person name="Kurata T."/>
            <person name="Lalonde S."/>
            <person name="Li K."/>
            <person name="Li Y."/>
            <person name="Litt A."/>
            <person name="Lyons E."/>
            <person name="Manning G."/>
            <person name="Maruyama T."/>
            <person name="Michael T.P."/>
            <person name="Mikami K."/>
            <person name="Miyazaki S."/>
            <person name="Morinaga S."/>
            <person name="Murata T."/>
            <person name="Mueller-Roeber B."/>
            <person name="Nelson D.R."/>
            <person name="Obara M."/>
            <person name="Oguri Y."/>
            <person name="Olmstead R.G."/>
            <person name="Onodera N."/>
            <person name="Petersen B.L."/>
            <person name="Pils B."/>
            <person name="Prigge M."/>
            <person name="Rensing S.A."/>
            <person name="Riano-Pachon D.M."/>
            <person name="Roberts A.W."/>
            <person name="Sato Y."/>
            <person name="Scheller H.V."/>
            <person name="Schulz B."/>
            <person name="Schulz C."/>
            <person name="Shakirov E.V."/>
            <person name="Shibagaki N."/>
            <person name="Shinohara N."/>
            <person name="Shippen D.E."/>
            <person name="Soerensen I."/>
            <person name="Sotooka R."/>
            <person name="Sugimoto N."/>
            <person name="Sugita M."/>
            <person name="Sumikawa N."/>
            <person name="Tanurdzic M."/>
            <person name="Theissen G."/>
            <person name="Ulvskov P."/>
            <person name="Wakazuki S."/>
            <person name="Weng J.K."/>
            <person name="Willats W.W."/>
            <person name="Wipf D."/>
            <person name="Wolf P.G."/>
            <person name="Yang L."/>
            <person name="Zimmer A.D."/>
            <person name="Zhu Q."/>
            <person name="Mitros T."/>
            <person name="Hellsten U."/>
            <person name="Loque D."/>
            <person name="Otillar R."/>
            <person name="Salamov A."/>
            <person name="Schmutz J."/>
            <person name="Shapiro H."/>
            <person name="Lindquist E."/>
            <person name="Lucas S."/>
            <person name="Rokhsar D."/>
            <person name="Grigoriev I.V."/>
        </authorList>
    </citation>
    <scope>NUCLEOTIDE SEQUENCE [LARGE SCALE GENOMIC DNA]</scope>
</reference>
<keyword evidence="3" id="KW-0964">Secreted</keyword>
<comment type="similarity">
    <text evidence="2">Belongs to the kiwellin family.</text>
</comment>
<dbReference type="HOGENOM" id="CLU_047639_4_5_1"/>
<dbReference type="Gramene" id="EFJ13203">
    <property type="protein sequence ID" value="EFJ13203"/>
    <property type="gene ID" value="SELMODRAFT_16503"/>
</dbReference>
<dbReference type="SUPFAM" id="SSF50685">
    <property type="entry name" value="Barwin-like endoglucanases"/>
    <property type="match status" value="1"/>
</dbReference>
<dbReference type="InterPro" id="IPR036908">
    <property type="entry name" value="RlpA-like_sf"/>
</dbReference>
<dbReference type="GO" id="GO:0005576">
    <property type="term" value="C:extracellular region"/>
    <property type="evidence" value="ECO:0007669"/>
    <property type="project" value="UniProtKB-SubCell"/>
</dbReference>
<name>D8SQQ3_SELML</name>
<organism evidence="6">
    <name type="scientific">Selaginella moellendorffii</name>
    <name type="common">Spikemoss</name>
    <dbReference type="NCBI Taxonomy" id="88036"/>
    <lineage>
        <taxon>Eukaryota</taxon>
        <taxon>Viridiplantae</taxon>
        <taxon>Streptophyta</taxon>
        <taxon>Embryophyta</taxon>
        <taxon>Tracheophyta</taxon>
        <taxon>Lycopodiopsida</taxon>
        <taxon>Selaginellales</taxon>
        <taxon>Selaginellaceae</taxon>
        <taxon>Selaginella</taxon>
    </lineage>
</organism>
<dbReference type="PANTHER" id="PTHR33191:SF86">
    <property type="match status" value="1"/>
</dbReference>